<dbReference type="GO" id="GO:0030599">
    <property type="term" value="F:pectinesterase activity"/>
    <property type="evidence" value="ECO:0007669"/>
    <property type="project" value="UniProtKB-EC"/>
</dbReference>
<protein>
    <recommendedName>
        <fullName evidence="5">pectinesterase</fullName>
        <ecNumber evidence="5">3.1.1.11</ecNumber>
    </recommendedName>
</protein>
<dbReference type="Gene3D" id="1.20.140.40">
    <property type="entry name" value="Invertase/pectin methylesterase inhibitor family protein"/>
    <property type="match status" value="1"/>
</dbReference>
<dbReference type="AlphaFoldDB" id="A0AAE1R130"/>
<feature type="domain" description="Pectinesterase inhibitor" evidence="17">
    <location>
        <begin position="44"/>
        <end position="191"/>
    </location>
</feature>
<evidence type="ECO:0000313" key="18">
    <source>
        <dbReference type="EMBL" id="KAK4343649.1"/>
    </source>
</evidence>
<gene>
    <name evidence="18" type="ORF">RND71_036743</name>
</gene>
<accession>A0AAE1R130</accession>
<dbReference type="FunFam" id="1.20.140.40:FF:000021">
    <property type="entry name" value="Probable pectinesterase/pectinesterase inhibitor 51"/>
    <property type="match status" value="1"/>
</dbReference>
<comment type="pathway">
    <text evidence="2">Glycan metabolism; pectin degradation; 2-dehydro-3-deoxy-D-gluconate from pectin: step 1/5.</text>
</comment>
<dbReference type="SUPFAM" id="SSF101148">
    <property type="entry name" value="Plant invertase/pectin methylesterase inhibitor"/>
    <property type="match status" value="1"/>
</dbReference>
<comment type="catalytic activity">
    <reaction evidence="14">
        <text>[(1-&gt;4)-alpha-D-galacturonosyl methyl ester](n) + n H2O = [(1-&gt;4)-alpha-D-galacturonosyl](n) + n methanol + n H(+)</text>
        <dbReference type="Rhea" id="RHEA:22380"/>
        <dbReference type="Rhea" id="RHEA-COMP:14570"/>
        <dbReference type="Rhea" id="RHEA-COMP:14573"/>
        <dbReference type="ChEBI" id="CHEBI:15377"/>
        <dbReference type="ChEBI" id="CHEBI:15378"/>
        <dbReference type="ChEBI" id="CHEBI:17790"/>
        <dbReference type="ChEBI" id="CHEBI:140522"/>
        <dbReference type="ChEBI" id="CHEBI:140523"/>
        <dbReference type="EC" id="3.1.1.11"/>
    </reaction>
</comment>
<keyword evidence="10" id="KW-0063">Aspartyl esterase</keyword>
<evidence type="ECO:0000256" key="6">
    <source>
        <dbReference type="ARBA" id="ARBA00022512"/>
    </source>
</evidence>
<keyword evidence="9" id="KW-0378">Hydrolase</keyword>
<dbReference type="InterPro" id="IPR006501">
    <property type="entry name" value="Pectinesterase_inhib_dom"/>
</dbReference>
<evidence type="ECO:0000256" key="12">
    <source>
        <dbReference type="ARBA" id="ARBA00023180"/>
    </source>
</evidence>
<organism evidence="18 19">
    <name type="scientific">Anisodus tanguticus</name>
    <dbReference type="NCBI Taxonomy" id="243964"/>
    <lineage>
        <taxon>Eukaryota</taxon>
        <taxon>Viridiplantae</taxon>
        <taxon>Streptophyta</taxon>
        <taxon>Embryophyta</taxon>
        <taxon>Tracheophyta</taxon>
        <taxon>Spermatophyta</taxon>
        <taxon>Magnoliopsida</taxon>
        <taxon>eudicotyledons</taxon>
        <taxon>Gunneridae</taxon>
        <taxon>Pentapetalae</taxon>
        <taxon>asterids</taxon>
        <taxon>lamiids</taxon>
        <taxon>Solanales</taxon>
        <taxon>Solanaceae</taxon>
        <taxon>Solanoideae</taxon>
        <taxon>Hyoscyameae</taxon>
        <taxon>Anisodus</taxon>
    </lineage>
</organism>
<comment type="subcellular location">
    <subcellularLocation>
        <location evidence="1">Secreted</location>
        <location evidence="1">Cell wall</location>
    </subcellularLocation>
</comment>
<keyword evidence="11" id="KW-1015">Disulfide bond</keyword>
<dbReference type="EC" id="3.1.1.11" evidence="5"/>
<dbReference type="InterPro" id="IPR012334">
    <property type="entry name" value="Pectin_lyas_fold"/>
</dbReference>
<dbReference type="Gene3D" id="2.160.20.10">
    <property type="entry name" value="Single-stranded right-handed beta-helix, Pectin lyase-like"/>
    <property type="match status" value="1"/>
</dbReference>
<dbReference type="Pfam" id="PF04043">
    <property type="entry name" value="PMEI"/>
    <property type="match status" value="1"/>
</dbReference>
<keyword evidence="7" id="KW-0964">Secreted</keyword>
<dbReference type="InterPro" id="IPR000070">
    <property type="entry name" value="Pectinesterase_cat"/>
</dbReference>
<feature type="signal peptide" evidence="16">
    <location>
        <begin position="1"/>
        <end position="22"/>
    </location>
</feature>
<dbReference type="SUPFAM" id="SSF51126">
    <property type="entry name" value="Pectin lyase-like"/>
    <property type="match status" value="1"/>
</dbReference>
<dbReference type="SMART" id="SM00856">
    <property type="entry name" value="PMEI"/>
    <property type="match status" value="1"/>
</dbReference>
<evidence type="ECO:0000256" key="14">
    <source>
        <dbReference type="ARBA" id="ARBA00047928"/>
    </source>
</evidence>
<comment type="function">
    <text evidence="15">Acts in the modification of cell walls via demethylesterification of cell wall pectin.</text>
</comment>
<keyword evidence="6" id="KW-0134">Cell wall</keyword>
<keyword evidence="13" id="KW-0961">Cell wall biogenesis/degradation</keyword>
<dbReference type="EMBL" id="JAVYJV010000020">
    <property type="protein sequence ID" value="KAK4343649.1"/>
    <property type="molecule type" value="Genomic_DNA"/>
</dbReference>
<evidence type="ECO:0000256" key="15">
    <source>
        <dbReference type="ARBA" id="ARBA00057335"/>
    </source>
</evidence>
<dbReference type="CDD" id="cd15798">
    <property type="entry name" value="PMEI-like_3"/>
    <property type="match status" value="1"/>
</dbReference>
<evidence type="ECO:0000256" key="5">
    <source>
        <dbReference type="ARBA" id="ARBA00013229"/>
    </source>
</evidence>
<evidence type="ECO:0000256" key="11">
    <source>
        <dbReference type="ARBA" id="ARBA00023157"/>
    </source>
</evidence>
<feature type="chain" id="PRO_5042046498" description="pectinesterase" evidence="16">
    <location>
        <begin position="23"/>
        <end position="577"/>
    </location>
</feature>
<dbReference type="Pfam" id="PF01095">
    <property type="entry name" value="Pectinesterase"/>
    <property type="match status" value="1"/>
</dbReference>
<evidence type="ECO:0000256" key="16">
    <source>
        <dbReference type="SAM" id="SignalP"/>
    </source>
</evidence>
<comment type="similarity">
    <text evidence="3">In the N-terminal section; belongs to the PMEI family.</text>
</comment>
<evidence type="ECO:0000256" key="1">
    <source>
        <dbReference type="ARBA" id="ARBA00004191"/>
    </source>
</evidence>
<comment type="similarity">
    <text evidence="4">In the C-terminal section; belongs to the pectinesterase family.</text>
</comment>
<name>A0AAE1R130_9SOLA</name>
<evidence type="ECO:0000256" key="7">
    <source>
        <dbReference type="ARBA" id="ARBA00022525"/>
    </source>
</evidence>
<dbReference type="Proteomes" id="UP001291623">
    <property type="component" value="Unassembled WGS sequence"/>
</dbReference>
<dbReference type="InterPro" id="IPR011050">
    <property type="entry name" value="Pectin_lyase_fold/virulence"/>
</dbReference>
<keyword evidence="19" id="KW-1185">Reference proteome</keyword>
<sequence length="577" mass="63457">MASISSLTLLSFLLLFFISTAARNHHKYSPISKPPSPKAPSYSSIPFEIQEACKASRDPSTCEAALVQHFPSKLTTPLIIQSALGISSENLKKAQSMVKNILDASTGNLNRTNAAKVCIEVLRYSEYRLNLTADAFPRGLIKHARAWMSGAMVYQYDCWSALKYVNGTSQVNETMAFLNSLIGYSSNALGMMVNDDNFGNETGSWGRPKTERDGFWEGAAQGWSQLSGRSSSKPLSTKKYIIYTSADGSNRQDFKGEVPRGMKPNVTVCKAGGGCDYETVQEAVNVVPENDVTWRFVIWIKAGLYEEIVRVPLEKRNLVFLGDGMGKTVLTGSRNVGQLGVSTYDSATVGVVGDGFMASGITIQNTAGPDTHQAVAFRSDSDLSIIENCEFLGNQDTLYAHSMRQYYKSCRIQGNVDFIFGNSATIFQDCDILVSPRQLNPEKGENNAVTAHGRIDPAQSTGFVFRNCLINGTADYMTLYYSKPKLHKNFLGRPWKEYSRTVFIQCTLEALVSDNGWMPWSGDFALSTLYYGEFESTGPGANTAGRVSWSSQIPAEHVGSYSVQNFIQGDQWIPTTS</sequence>
<evidence type="ECO:0000256" key="3">
    <source>
        <dbReference type="ARBA" id="ARBA00006027"/>
    </source>
</evidence>
<keyword evidence="12" id="KW-0325">Glycoprotein</keyword>
<dbReference type="FunFam" id="2.160.20.10:FF:000001">
    <property type="entry name" value="Pectinesterase"/>
    <property type="match status" value="1"/>
</dbReference>
<evidence type="ECO:0000313" key="19">
    <source>
        <dbReference type="Proteomes" id="UP001291623"/>
    </source>
</evidence>
<reference evidence="18" key="1">
    <citation type="submission" date="2023-12" db="EMBL/GenBank/DDBJ databases">
        <title>Genome assembly of Anisodus tanguticus.</title>
        <authorList>
            <person name="Wang Y.-J."/>
        </authorList>
    </citation>
    <scope>NUCLEOTIDE SEQUENCE</scope>
    <source>
        <strain evidence="18">KB-2021</strain>
        <tissue evidence="18">Leaf</tissue>
    </source>
</reference>
<evidence type="ECO:0000256" key="8">
    <source>
        <dbReference type="ARBA" id="ARBA00022729"/>
    </source>
</evidence>
<evidence type="ECO:0000256" key="2">
    <source>
        <dbReference type="ARBA" id="ARBA00005184"/>
    </source>
</evidence>
<evidence type="ECO:0000256" key="9">
    <source>
        <dbReference type="ARBA" id="ARBA00022801"/>
    </source>
</evidence>
<dbReference type="PANTHER" id="PTHR31707">
    <property type="entry name" value="PECTINESTERASE"/>
    <property type="match status" value="1"/>
</dbReference>
<evidence type="ECO:0000256" key="4">
    <source>
        <dbReference type="ARBA" id="ARBA00007786"/>
    </source>
</evidence>
<proteinExistence type="inferred from homology"/>
<evidence type="ECO:0000259" key="17">
    <source>
        <dbReference type="SMART" id="SM00856"/>
    </source>
</evidence>
<dbReference type="InterPro" id="IPR035513">
    <property type="entry name" value="Invertase/methylesterase_inhib"/>
</dbReference>
<dbReference type="GO" id="GO:0004857">
    <property type="term" value="F:enzyme inhibitor activity"/>
    <property type="evidence" value="ECO:0007669"/>
    <property type="project" value="InterPro"/>
</dbReference>
<comment type="caution">
    <text evidence="18">The sequence shown here is derived from an EMBL/GenBank/DDBJ whole genome shotgun (WGS) entry which is preliminary data.</text>
</comment>
<evidence type="ECO:0000256" key="10">
    <source>
        <dbReference type="ARBA" id="ARBA00023085"/>
    </source>
</evidence>
<evidence type="ECO:0000256" key="13">
    <source>
        <dbReference type="ARBA" id="ARBA00023316"/>
    </source>
</evidence>
<keyword evidence="8 16" id="KW-0732">Signal</keyword>
<dbReference type="GO" id="GO:0042545">
    <property type="term" value="P:cell wall modification"/>
    <property type="evidence" value="ECO:0007669"/>
    <property type="project" value="InterPro"/>
</dbReference>